<dbReference type="InterPro" id="IPR036412">
    <property type="entry name" value="HAD-like_sf"/>
</dbReference>
<evidence type="ECO:0000313" key="5">
    <source>
        <dbReference type="EMBL" id="WPU93840.1"/>
    </source>
</evidence>
<proteinExistence type="inferred from homology"/>
<comment type="pathway">
    <text evidence="2">Organic acid metabolism; glycolate biosynthesis; glycolate from 2-phosphoglycolate: step 1/1.</text>
</comment>
<gene>
    <name evidence="5" type="ORF">SNE25_31460</name>
</gene>
<evidence type="ECO:0000256" key="4">
    <source>
        <dbReference type="ARBA" id="ARBA00013078"/>
    </source>
</evidence>
<dbReference type="InterPro" id="IPR023198">
    <property type="entry name" value="PGP-like_dom2"/>
</dbReference>
<dbReference type="Gene3D" id="3.40.50.1000">
    <property type="entry name" value="HAD superfamily/HAD-like"/>
    <property type="match status" value="1"/>
</dbReference>
<dbReference type="PANTHER" id="PTHR43434">
    <property type="entry name" value="PHOSPHOGLYCOLATE PHOSPHATASE"/>
    <property type="match status" value="1"/>
</dbReference>
<reference evidence="5 6" key="1">
    <citation type="submission" date="2023-11" db="EMBL/GenBank/DDBJ databases">
        <title>Analysis of the Genomes of Mucilaginibacter gossypii cycad 4 and M. sabulilitoris SNA2: microbes with the potential for plant growth promotion.</title>
        <authorList>
            <person name="Hirsch A.M."/>
            <person name="Humm E."/>
            <person name="Rubbi M."/>
            <person name="Del Vecchio G."/>
            <person name="Ha S.M."/>
            <person name="Pellegrini M."/>
            <person name="Gunsalus R.P."/>
        </authorList>
    </citation>
    <scope>NUCLEOTIDE SEQUENCE [LARGE SCALE GENOMIC DNA]</scope>
    <source>
        <strain evidence="5 6">SNA2</strain>
    </source>
</reference>
<dbReference type="RefSeq" id="WP_321562970.1">
    <property type="nucleotide sequence ID" value="NZ_CP139558.1"/>
</dbReference>
<dbReference type="InterPro" id="IPR023214">
    <property type="entry name" value="HAD_sf"/>
</dbReference>
<dbReference type="Pfam" id="PF13419">
    <property type="entry name" value="HAD_2"/>
    <property type="match status" value="1"/>
</dbReference>
<keyword evidence="6" id="KW-1185">Reference proteome</keyword>
<sequence>MGIKNIIFDLDGTIADTLPLCIAAFKKSIEPLLGTIITAEEIIATFGPSEEGTIRQLIPDREAEGVNTYLKFYKELHHICAEPFPGIRELLELLISKGVKLAMVTGKGIHSTGISLQQFGFTEYFEILETGSPEGPNKIKGIRNVLIRLNASADNSIYIGDAPSDIIACKEVGIPIVAAAWASTANASELKLLNPDWMFYTIDELKNWVTGSI</sequence>
<dbReference type="InterPro" id="IPR041492">
    <property type="entry name" value="HAD_2"/>
</dbReference>
<dbReference type="EC" id="3.1.3.18" evidence="4"/>
<evidence type="ECO:0000256" key="1">
    <source>
        <dbReference type="ARBA" id="ARBA00000830"/>
    </source>
</evidence>
<dbReference type="EMBL" id="CP139558">
    <property type="protein sequence ID" value="WPU93840.1"/>
    <property type="molecule type" value="Genomic_DNA"/>
</dbReference>
<organism evidence="5 6">
    <name type="scientific">Mucilaginibacter sabulilitoris</name>
    <dbReference type="NCBI Taxonomy" id="1173583"/>
    <lineage>
        <taxon>Bacteria</taxon>
        <taxon>Pseudomonadati</taxon>
        <taxon>Bacteroidota</taxon>
        <taxon>Sphingobacteriia</taxon>
        <taxon>Sphingobacteriales</taxon>
        <taxon>Sphingobacteriaceae</taxon>
        <taxon>Mucilaginibacter</taxon>
    </lineage>
</organism>
<evidence type="ECO:0000256" key="2">
    <source>
        <dbReference type="ARBA" id="ARBA00004818"/>
    </source>
</evidence>
<evidence type="ECO:0000256" key="3">
    <source>
        <dbReference type="ARBA" id="ARBA00006171"/>
    </source>
</evidence>
<name>A0ABZ0TKX8_9SPHI</name>
<dbReference type="SFLD" id="SFLDG01129">
    <property type="entry name" value="C1.5:_HAD__Beta-PGM__Phosphata"/>
    <property type="match status" value="1"/>
</dbReference>
<dbReference type="Proteomes" id="UP001324380">
    <property type="component" value="Chromosome"/>
</dbReference>
<protein>
    <recommendedName>
        <fullName evidence="4">phosphoglycolate phosphatase</fullName>
        <ecNumber evidence="4">3.1.3.18</ecNumber>
    </recommendedName>
</protein>
<comment type="catalytic activity">
    <reaction evidence="1">
        <text>2-phosphoglycolate + H2O = glycolate + phosphate</text>
        <dbReference type="Rhea" id="RHEA:14369"/>
        <dbReference type="ChEBI" id="CHEBI:15377"/>
        <dbReference type="ChEBI" id="CHEBI:29805"/>
        <dbReference type="ChEBI" id="CHEBI:43474"/>
        <dbReference type="ChEBI" id="CHEBI:58033"/>
        <dbReference type="EC" id="3.1.3.18"/>
    </reaction>
</comment>
<dbReference type="SFLD" id="SFLDS00003">
    <property type="entry name" value="Haloacid_Dehalogenase"/>
    <property type="match status" value="1"/>
</dbReference>
<accession>A0ABZ0TKX8</accession>
<dbReference type="InterPro" id="IPR050155">
    <property type="entry name" value="HAD-like_hydrolase_sf"/>
</dbReference>
<evidence type="ECO:0000313" key="6">
    <source>
        <dbReference type="Proteomes" id="UP001324380"/>
    </source>
</evidence>
<dbReference type="Gene3D" id="1.10.150.240">
    <property type="entry name" value="Putative phosphatase, domain 2"/>
    <property type="match status" value="1"/>
</dbReference>
<comment type="similarity">
    <text evidence="3">Belongs to the HAD-like hydrolase superfamily. CbbY/CbbZ/Gph/YieH family.</text>
</comment>
<dbReference type="PANTHER" id="PTHR43434:SF1">
    <property type="entry name" value="PHOSPHOGLYCOLATE PHOSPHATASE"/>
    <property type="match status" value="1"/>
</dbReference>
<dbReference type="SUPFAM" id="SSF56784">
    <property type="entry name" value="HAD-like"/>
    <property type="match status" value="1"/>
</dbReference>